<dbReference type="Proteomes" id="UP000536624">
    <property type="component" value="Unassembled WGS sequence"/>
</dbReference>
<comment type="caution">
    <text evidence="10">The sequence shown here is derived from an EMBL/GenBank/DDBJ whole genome shotgun (WGS) entry which is preliminary data.</text>
</comment>
<keyword evidence="5" id="KW-0479">Metal-binding</keyword>
<dbReference type="AlphaFoldDB" id="A0A7X5WZF7"/>
<keyword evidence="7" id="KW-0411">Iron-sulfur</keyword>
<dbReference type="SUPFAM" id="SSF102114">
    <property type="entry name" value="Radical SAM enzymes"/>
    <property type="match status" value="1"/>
</dbReference>
<sequence>MWELPHWMHWLGGVLVAHGYTDITVLDLYTEPNAFSRPGYLAMDVVEAAVREHPADVYLFSPMTVNLCYAYEISDAVKRAHPGAVVVYGGVVATPLGHEVAGHPSVDYVVVDRGEQALPALLDALEGGRDMADVGNLVHQRPDGTTTRTAHRYPHLLPAEIPFPKVDLFPSSTGEDIRYLRQVYALGCPYQCTFCTIQTIGRRPDYFPLDRVLDEIRAYRARYGHRHNIYWGDETFTLHPERTLELLELLEKEGDINYDCQTRLNCLTDDRILRKLKSSGCQWVEIGLETGFQESHETHKHHMKLSATRETLKKLRDAGLAACSFTVNGFPDQSLDDMRRSIEWVCRLLDEDLLQATYLFGLVPYPGSAMFEHPERFGMKLLHRDFRLYHEDLPPVFATDKATPDQVYDVFLEGLGLFAQAMDKPPYFGSAPAPGTADEYGTFWADAHV</sequence>
<evidence type="ECO:0000259" key="8">
    <source>
        <dbReference type="PROSITE" id="PS51332"/>
    </source>
</evidence>
<gene>
    <name evidence="10" type="ORF">SMALB_1780</name>
</gene>
<evidence type="ECO:0000256" key="3">
    <source>
        <dbReference type="ARBA" id="ARBA00022679"/>
    </source>
</evidence>
<dbReference type="GO" id="GO:0005829">
    <property type="term" value="C:cytosol"/>
    <property type="evidence" value="ECO:0007669"/>
    <property type="project" value="TreeGrafter"/>
</dbReference>
<feature type="domain" description="Radical SAM core" evidence="9">
    <location>
        <begin position="172"/>
        <end position="400"/>
    </location>
</feature>
<dbReference type="PROSITE" id="PS51332">
    <property type="entry name" value="B12_BINDING"/>
    <property type="match status" value="1"/>
</dbReference>
<organism evidence="10 11">
    <name type="scientific">Streptomyces malaysiensis</name>
    <dbReference type="NCBI Taxonomy" id="92644"/>
    <lineage>
        <taxon>Bacteria</taxon>
        <taxon>Bacillati</taxon>
        <taxon>Actinomycetota</taxon>
        <taxon>Actinomycetes</taxon>
        <taxon>Kitasatosporales</taxon>
        <taxon>Streptomycetaceae</taxon>
        <taxon>Streptomyces</taxon>
        <taxon>Streptomyces violaceusniger group</taxon>
    </lineage>
</organism>
<dbReference type="InterPro" id="IPR051198">
    <property type="entry name" value="BchE-like"/>
</dbReference>
<dbReference type="PROSITE" id="PS51918">
    <property type="entry name" value="RADICAL_SAM"/>
    <property type="match status" value="1"/>
</dbReference>
<evidence type="ECO:0000259" key="9">
    <source>
        <dbReference type="PROSITE" id="PS51918"/>
    </source>
</evidence>
<feature type="domain" description="B12-binding" evidence="8">
    <location>
        <begin position="1"/>
        <end position="132"/>
    </location>
</feature>
<keyword evidence="2" id="KW-0489">Methyltransferase</keyword>
<dbReference type="Gene3D" id="3.80.30.20">
    <property type="entry name" value="tm_1862 like domain"/>
    <property type="match status" value="1"/>
</dbReference>
<dbReference type="InterPro" id="IPR006158">
    <property type="entry name" value="Cobalamin-bd"/>
</dbReference>
<dbReference type="Pfam" id="PF04055">
    <property type="entry name" value="Radical_SAM"/>
    <property type="match status" value="1"/>
</dbReference>
<dbReference type="InterPro" id="IPR023404">
    <property type="entry name" value="rSAM_horseshoe"/>
</dbReference>
<dbReference type="GO" id="GO:0046872">
    <property type="term" value="F:metal ion binding"/>
    <property type="evidence" value="ECO:0007669"/>
    <property type="project" value="UniProtKB-KW"/>
</dbReference>
<dbReference type="InterPro" id="IPR007197">
    <property type="entry name" value="rSAM"/>
</dbReference>
<keyword evidence="3" id="KW-0808">Transferase</keyword>
<dbReference type="CDD" id="cd01335">
    <property type="entry name" value="Radical_SAM"/>
    <property type="match status" value="1"/>
</dbReference>
<dbReference type="GO" id="GO:0051539">
    <property type="term" value="F:4 iron, 4 sulfur cluster binding"/>
    <property type="evidence" value="ECO:0007669"/>
    <property type="project" value="UniProtKB-KW"/>
</dbReference>
<evidence type="ECO:0000256" key="2">
    <source>
        <dbReference type="ARBA" id="ARBA00022603"/>
    </source>
</evidence>
<name>A0A7X5WZF7_STRMQ</name>
<dbReference type="SFLD" id="SFLDG01123">
    <property type="entry name" value="methyltransferase_(Class_B)"/>
    <property type="match status" value="1"/>
</dbReference>
<dbReference type="Pfam" id="PF02310">
    <property type="entry name" value="B12-binding"/>
    <property type="match status" value="1"/>
</dbReference>
<dbReference type="InterPro" id="IPR058240">
    <property type="entry name" value="rSAM_sf"/>
</dbReference>
<comment type="cofactor">
    <cofactor evidence="1">
        <name>[4Fe-4S] cluster</name>
        <dbReference type="ChEBI" id="CHEBI:49883"/>
    </cofactor>
</comment>
<accession>A0A7X5WZF7</accession>
<dbReference type="PANTHER" id="PTHR43409:SF7">
    <property type="entry name" value="BLL1977 PROTEIN"/>
    <property type="match status" value="1"/>
</dbReference>
<dbReference type="GO" id="GO:0031419">
    <property type="term" value="F:cobalamin binding"/>
    <property type="evidence" value="ECO:0007669"/>
    <property type="project" value="InterPro"/>
</dbReference>
<dbReference type="SFLD" id="SFLDG01082">
    <property type="entry name" value="B12-binding_domain_containing"/>
    <property type="match status" value="1"/>
</dbReference>
<dbReference type="InterPro" id="IPR006638">
    <property type="entry name" value="Elp3/MiaA/NifB-like_rSAM"/>
</dbReference>
<dbReference type="InterPro" id="IPR034466">
    <property type="entry name" value="Methyltransferase_Class_B"/>
</dbReference>
<evidence type="ECO:0000256" key="5">
    <source>
        <dbReference type="ARBA" id="ARBA00022723"/>
    </source>
</evidence>
<reference evidence="10 11" key="1">
    <citation type="submission" date="2020-02" db="EMBL/GenBank/DDBJ databases">
        <title>Streptomyces malaysiensis DSM14702 (JHCC583434, PFL_A843) Genome sequencing and assembly.</title>
        <authorList>
            <person name="Samborskyy M."/>
        </authorList>
    </citation>
    <scope>NUCLEOTIDE SEQUENCE [LARGE SCALE GENOMIC DNA]</scope>
    <source>
        <strain evidence="10 11">DSM 14702</strain>
    </source>
</reference>
<evidence type="ECO:0000313" key="11">
    <source>
        <dbReference type="Proteomes" id="UP000536624"/>
    </source>
</evidence>
<dbReference type="GO" id="GO:0003824">
    <property type="term" value="F:catalytic activity"/>
    <property type="evidence" value="ECO:0007669"/>
    <property type="project" value="InterPro"/>
</dbReference>
<dbReference type="Gene3D" id="3.40.50.280">
    <property type="entry name" value="Cobalamin-binding domain"/>
    <property type="match status" value="1"/>
</dbReference>
<protein>
    <submittedName>
        <fullName evidence="10">Fe-S oxidoreductase</fullName>
    </submittedName>
</protein>
<dbReference type="SFLD" id="SFLDS00029">
    <property type="entry name" value="Radical_SAM"/>
    <property type="match status" value="1"/>
</dbReference>
<keyword evidence="6" id="KW-0408">Iron</keyword>
<dbReference type="SMART" id="SM00729">
    <property type="entry name" value="Elp3"/>
    <property type="match status" value="1"/>
</dbReference>
<evidence type="ECO:0000256" key="1">
    <source>
        <dbReference type="ARBA" id="ARBA00001966"/>
    </source>
</evidence>
<evidence type="ECO:0000256" key="4">
    <source>
        <dbReference type="ARBA" id="ARBA00022691"/>
    </source>
</evidence>
<dbReference type="PANTHER" id="PTHR43409">
    <property type="entry name" value="ANAEROBIC MAGNESIUM-PROTOPORPHYRIN IX MONOMETHYL ESTER CYCLASE-RELATED"/>
    <property type="match status" value="1"/>
</dbReference>
<proteinExistence type="predicted"/>
<evidence type="ECO:0000256" key="7">
    <source>
        <dbReference type="ARBA" id="ARBA00023014"/>
    </source>
</evidence>
<dbReference type="EMBL" id="JAALLH010000001">
    <property type="protein sequence ID" value="NIY63837.1"/>
    <property type="molecule type" value="Genomic_DNA"/>
</dbReference>
<evidence type="ECO:0000313" key="10">
    <source>
        <dbReference type="EMBL" id="NIY63837.1"/>
    </source>
</evidence>
<keyword evidence="4" id="KW-0949">S-adenosyl-L-methionine</keyword>
<evidence type="ECO:0000256" key="6">
    <source>
        <dbReference type="ARBA" id="ARBA00023004"/>
    </source>
</evidence>